<feature type="compositionally biased region" description="Polar residues" evidence="1">
    <location>
        <begin position="79"/>
        <end position="96"/>
    </location>
</feature>
<accession>A0A5J4XAL3</accession>
<reference evidence="2 3" key="1">
    <citation type="submission" date="2019-03" db="EMBL/GenBank/DDBJ databases">
        <title>Single cell metagenomics reveals metabolic interactions within the superorganism composed of flagellate Streblomastix strix and complex community of Bacteroidetes bacteria on its surface.</title>
        <authorList>
            <person name="Treitli S.C."/>
            <person name="Kolisko M."/>
            <person name="Husnik F."/>
            <person name="Keeling P."/>
            <person name="Hampl V."/>
        </authorList>
    </citation>
    <scope>NUCLEOTIDE SEQUENCE [LARGE SCALE GENOMIC DNA]</scope>
    <source>
        <strain evidence="2">ST1C</strain>
    </source>
</reference>
<sequence length="196" mass="22103">MSFQKKQKSKQKNQKRDKKKALSDSETIHDNHNKDNLSLNSSESDVESDDRSQSTFISTSSQRSQPSLAMFIIKPENGIQPNITSNNLGSPLNSDNTHNDNQDSIMFITNVSQDERILSSRRQSDTEGQNMFDVAEAQLSSKQSQSPDISDKSNHSKESSSPQDTPDTQQERFQTWITSTDSSFIFISSLEICFIE</sequence>
<evidence type="ECO:0000313" key="2">
    <source>
        <dbReference type="EMBL" id="KAA6404341.1"/>
    </source>
</evidence>
<evidence type="ECO:0000256" key="1">
    <source>
        <dbReference type="SAM" id="MobiDB-lite"/>
    </source>
</evidence>
<evidence type="ECO:0000313" key="3">
    <source>
        <dbReference type="Proteomes" id="UP000324800"/>
    </source>
</evidence>
<feature type="compositionally biased region" description="Polar residues" evidence="1">
    <location>
        <begin position="162"/>
        <end position="174"/>
    </location>
</feature>
<name>A0A5J4XAL3_9EUKA</name>
<feature type="compositionally biased region" description="Polar residues" evidence="1">
    <location>
        <begin position="55"/>
        <end position="67"/>
    </location>
</feature>
<gene>
    <name evidence="2" type="ORF">EZS28_000134</name>
</gene>
<feature type="region of interest" description="Disordered" evidence="1">
    <location>
        <begin position="119"/>
        <end position="174"/>
    </location>
</feature>
<organism evidence="2 3">
    <name type="scientific">Streblomastix strix</name>
    <dbReference type="NCBI Taxonomy" id="222440"/>
    <lineage>
        <taxon>Eukaryota</taxon>
        <taxon>Metamonada</taxon>
        <taxon>Preaxostyla</taxon>
        <taxon>Oxymonadida</taxon>
        <taxon>Streblomastigidae</taxon>
        <taxon>Streblomastix</taxon>
    </lineage>
</organism>
<protein>
    <submittedName>
        <fullName evidence="2">Uncharacterized protein</fullName>
    </submittedName>
</protein>
<dbReference type="EMBL" id="SNRW01000009">
    <property type="protein sequence ID" value="KAA6404341.1"/>
    <property type="molecule type" value="Genomic_DNA"/>
</dbReference>
<proteinExistence type="predicted"/>
<comment type="caution">
    <text evidence="2">The sequence shown here is derived from an EMBL/GenBank/DDBJ whole genome shotgun (WGS) entry which is preliminary data.</text>
</comment>
<feature type="compositionally biased region" description="Basic residues" evidence="1">
    <location>
        <begin position="1"/>
        <end position="19"/>
    </location>
</feature>
<feature type="compositionally biased region" description="Basic and acidic residues" evidence="1">
    <location>
        <begin position="20"/>
        <end position="35"/>
    </location>
</feature>
<dbReference type="AlphaFoldDB" id="A0A5J4XAL3"/>
<feature type="compositionally biased region" description="Basic and acidic residues" evidence="1">
    <location>
        <begin position="149"/>
        <end position="158"/>
    </location>
</feature>
<dbReference type="Proteomes" id="UP000324800">
    <property type="component" value="Unassembled WGS sequence"/>
</dbReference>
<feature type="region of interest" description="Disordered" evidence="1">
    <location>
        <begin position="1"/>
        <end position="102"/>
    </location>
</feature>
<feature type="compositionally biased region" description="Polar residues" evidence="1">
    <location>
        <begin position="138"/>
        <end position="148"/>
    </location>
</feature>